<evidence type="ECO:0000256" key="1">
    <source>
        <dbReference type="ARBA" id="ARBA00006547"/>
    </source>
</evidence>
<sequence length="288" mass="33128">MKGGIFIKTLPVWASNYLRVLGLSQKEPTYDYLVQLCQAHLSTLPFENISKMLYYRDQAKNNFIIPSIETFVEHADTYSFGGTCYTLNSHFQHLLDYLGFSCYLVMLGNEHMGIVVQLDCEKVYVDCGAAAPIFKPVRFESNHQNVSEFADDRVHILPVNPQLSSYKYVRYTQGKQSGRDWDFKADQKQTIQDFQDVIQAANKPGTTFMKILRCQLWQTDKGRSVSLINNQFSIRHSDGRVEKHTLQTTSEIEAVLEKEFLLPKLPVRKAIDVLEELNIHIFSGEKSR</sequence>
<dbReference type="EMBL" id="JAUSTY010000021">
    <property type="protein sequence ID" value="MDQ0167937.1"/>
    <property type="molecule type" value="Genomic_DNA"/>
</dbReference>
<dbReference type="Pfam" id="PF00797">
    <property type="entry name" value="Acetyltransf_2"/>
    <property type="match status" value="1"/>
</dbReference>
<dbReference type="InterPro" id="IPR053710">
    <property type="entry name" value="Arylamine_NAT_domain_sf"/>
</dbReference>
<proteinExistence type="inferred from homology"/>
<dbReference type="RefSeq" id="WP_307397267.1">
    <property type="nucleotide sequence ID" value="NZ_BAAADK010000013.1"/>
</dbReference>
<comment type="caution">
    <text evidence="2">The sequence shown here is derived from an EMBL/GenBank/DDBJ whole genome shotgun (WGS) entry which is preliminary data.</text>
</comment>
<dbReference type="Gene3D" id="3.30.2140.20">
    <property type="match status" value="1"/>
</dbReference>
<reference evidence="2 3" key="1">
    <citation type="submission" date="2023-07" db="EMBL/GenBank/DDBJ databases">
        <title>Genomic Encyclopedia of Type Strains, Phase IV (KMG-IV): sequencing the most valuable type-strain genomes for metagenomic binning, comparative biology and taxonomic classification.</title>
        <authorList>
            <person name="Goeker M."/>
        </authorList>
    </citation>
    <scope>NUCLEOTIDE SEQUENCE [LARGE SCALE GENOMIC DNA]</scope>
    <source>
        <strain evidence="2 3">DSM 12751</strain>
    </source>
</reference>
<evidence type="ECO:0000313" key="2">
    <source>
        <dbReference type="EMBL" id="MDQ0167937.1"/>
    </source>
</evidence>
<dbReference type="PANTHER" id="PTHR11786:SF0">
    <property type="entry name" value="ARYLAMINE N-ACETYLTRANSFERASE 4-RELATED"/>
    <property type="match status" value="1"/>
</dbReference>
<dbReference type="SUPFAM" id="SSF54001">
    <property type="entry name" value="Cysteine proteinases"/>
    <property type="match status" value="1"/>
</dbReference>
<dbReference type="PANTHER" id="PTHR11786">
    <property type="entry name" value="N-HYDROXYARYLAMINE O-ACETYLTRANSFERASE"/>
    <property type="match status" value="1"/>
</dbReference>
<keyword evidence="3" id="KW-1185">Reference proteome</keyword>
<protein>
    <submittedName>
        <fullName evidence="2">Arylamine N-acetyltransferase</fullName>
    </submittedName>
</protein>
<evidence type="ECO:0000313" key="3">
    <source>
        <dbReference type="Proteomes" id="UP001235840"/>
    </source>
</evidence>
<gene>
    <name evidence="2" type="ORF">J2S11_003867</name>
</gene>
<organism evidence="2 3">
    <name type="scientific">Caldalkalibacillus horti</name>
    <dbReference type="NCBI Taxonomy" id="77523"/>
    <lineage>
        <taxon>Bacteria</taxon>
        <taxon>Bacillati</taxon>
        <taxon>Bacillota</taxon>
        <taxon>Bacilli</taxon>
        <taxon>Bacillales</taxon>
        <taxon>Bacillaceae</taxon>
        <taxon>Caldalkalibacillus</taxon>
    </lineage>
</organism>
<accession>A0ABT9W3Y0</accession>
<name>A0ABT9W3Y0_9BACI</name>
<dbReference type="InterPro" id="IPR001447">
    <property type="entry name" value="Arylamine_N-AcTrfase"/>
</dbReference>
<comment type="similarity">
    <text evidence="1">Belongs to the arylamine N-acetyltransferase family.</text>
</comment>
<dbReference type="Proteomes" id="UP001235840">
    <property type="component" value="Unassembled WGS sequence"/>
</dbReference>
<dbReference type="InterPro" id="IPR038765">
    <property type="entry name" value="Papain-like_cys_pep_sf"/>
</dbReference>